<dbReference type="Pfam" id="PF00850">
    <property type="entry name" value="Hist_deacetyl"/>
    <property type="match status" value="1"/>
</dbReference>
<dbReference type="CDD" id="cd11599">
    <property type="entry name" value="HDAC_classII_2"/>
    <property type="match status" value="1"/>
</dbReference>
<comment type="caution">
    <text evidence="3">The sequence shown here is derived from an EMBL/GenBank/DDBJ whole genome shotgun (WGS) entry which is preliminary data.</text>
</comment>
<dbReference type="Proteomes" id="UP000269923">
    <property type="component" value="Unassembled WGS sequence"/>
</dbReference>
<comment type="similarity">
    <text evidence="1">Belongs to the histone deacetylase family.</text>
</comment>
<gene>
    <name evidence="3" type="ORF">EII21_00100</name>
</gene>
<dbReference type="PRINTS" id="PR01270">
    <property type="entry name" value="HDASUPER"/>
</dbReference>
<dbReference type="STRING" id="1121352.GCA_000620925_00646"/>
<dbReference type="Gene3D" id="3.40.800.20">
    <property type="entry name" value="Histone deacetylase domain"/>
    <property type="match status" value="1"/>
</dbReference>
<accession>A0A3P2A7X7</accession>
<evidence type="ECO:0000259" key="2">
    <source>
        <dbReference type="Pfam" id="PF00850"/>
    </source>
</evidence>
<reference evidence="3 4" key="1">
    <citation type="submission" date="2018-11" db="EMBL/GenBank/DDBJ databases">
        <title>Genomes From Bacteria Associated with the Canine Oral Cavity: a Test Case for Automated Genome-Based Taxonomic Assignment.</title>
        <authorList>
            <person name="Coil D.A."/>
            <person name="Jospin G."/>
            <person name="Darling A.E."/>
            <person name="Wallis C."/>
            <person name="Davis I.J."/>
            <person name="Harris S."/>
            <person name="Eisen J.A."/>
            <person name="Holcombe L.J."/>
            <person name="O'Flynn C."/>
        </authorList>
    </citation>
    <scope>NUCLEOTIDE SEQUENCE [LARGE SCALE GENOMIC DNA]</scope>
    <source>
        <strain evidence="3 4">COT-280</strain>
    </source>
</reference>
<evidence type="ECO:0000313" key="3">
    <source>
        <dbReference type="EMBL" id="RRD91474.1"/>
    </source>
</evidence>
<organism evidence="3 4">
    <name type="scientific">Conchiformibius steedae</name>
    <dbReference type="NCBI Taxonomy" id="153493"/>
    <lineage>
        <taxon>Bacteria</taxon>
        <taxon>Pseudomonadati</taxon>
        <taxon>Pseudomonadota</taxon>
        <taxon>Betaproteobacteria</taxon>
        <taxon>Neisseriales</taxon>
        <taxon>Neisseriaceae</taxon>
        <taxon>Conchiformibius</taxon>
    </lineage>
</organism>
<dbReference type="PANTHER" id="PTHR10625">
    <property type="entry name" value="HISTONE DEACETYLASE HDAC1-RELATED"/>
    <property type="match status" value="1"/>
</dbReference>
<dbReference type="InterPro" id="IPR000286">
    <property type="entry name" value="HDACs"/>
</dbReference>
<evidence type="ECO:0000256" key="1">
    <source>
        <dbReference type="ARBA" id="ARBA00005947"/>
    </source>
</evidence>
<evidence type="ECO:0000313" key="4">
    <source>
        <dbReference type="Proteomes" id="UP000269923"/>
    </source>
</evidence>
<keyword evidence="4" id="KW-1185">Reference proteome</keyword>
<dbReference type="InterPro" id="IPR023801">
    <property type="entry name" value="His_deacetylse_dom"/>
</dbReference>
<name>A0A3P2A7X7_9NEIS</name>
<dbReference type="InterPro" id="IPR023696">
    <property type="entry name" value="Ureohydrolase_dom_sf"/>
</dbReference>
<dbReference type="OrthoDB" id="9808367at2"/>
<dbReference type="PANTHER" id="PTHR10625:SF10">
    <property type="entry name" value="HISTONE DEACETYLASE HDAC1"/>
    <property type="match status" value="1"/>
</dbReference>
<proteinExistence type="inferred from homology"/>
<dbReference type="AlphaFoldDB" id="A0A3P2A7X7"/>
<protein>
    <submittedName>
        <fullName evidence="3">Histone deacetylase family protein</fullName>
    </submittedName>
</protein>
<dbReference type="EMBL" id="RQYC01000001">
    <property type="protein sequence ID" value="RRD91474.1"/>
    <property type="molecule type" value="Genomic_DNA"/>
</dbReference>
<dbReference type="RefSeq" id="WP_124793682.1">
    <property type="nucleotide sequence ID" value="NZ_RQYC01000001.1"/>
</dbReference>
<feature type="domain" description="Histone deacetylase" evidence="2">
    <location>
        <begin position="55"/>
        <end position="344"/>
    </location>
</feature>
<dbReference type="GO" id="GO:0040029">
    <property type="term" value="P:epigenetic regulation of gene expression"/>
    <property type="evidence" value="ECO:0007669"/>
    <property type="project" value="TreeGrafter"/>
</dbReference>
<dbReference type="InterPro" id="IPR037138">
    <property type="entry name" value="His_deacetylse_dom_sf"/>
</dbReference>
<sequence length="355" mass="39907">MKPLRLPPRLMRLFLLPVRYLRFFKRRLLRAVGYRGRTAWVSSPHCLAAFTDALHPEQPERITVIEQALKKSSLWTRLQKTDAPEVSDIQLARVHSRRYLADLENRLPTDNGVVKINEDTYLAHHTLNAARYAAGAVVKAVDMVMRKHAKNAFCAVRPPGHHAAADQASGFCFINNIAVGVMHAVAEYRLKRIAVIDFDLHHGDGTENIFAGDPRVLMLSSFEFPLYPFNGSETDAVRGDRHHIFNFPLQAGDGSAAFRYLVRAQWLPKLASFNPQMIFLSAGFDAHRDDDIGHLCLTEADFAWLTRKIVLIAERHAQGRIVSVLEGGYYLPSLAASAKAHIGALIQARGFKQWL</sequence>
<dbReference type="GO" id="GO:0004407">
    <property type="term" value="F:histone deacetylase activity"/>
    <property type="evidence" value="ECO:0007669"/>
    <property type="project" value="TreeGrafter"/>
</dbReference>
<dbReference type="SUPFAM" id="SSF52768">
    <property type="entry name" value="Arginase/deacetylase"/>
    <property type="match status" value="1"/>
</dbReference>